<evidence type="ECO:0000256" key="1">
    <source>
        <dbReference type="SAM" id="Phobius"/>
    </source>
</evidence>
<keyword evidence="1" id="KW-0472">Membrane</keyword>
<name>A0A2P2NT21_RHIMU</name>
<protein>
    <submittedName>
        <fullName evidence="2">Uncharacterized protein</fullName>
    </submittedName>
</protein>
<proteinExistence type="predicted"/>
<accession>A0A2P2NT21</accession>
<evidence type="ECO:0000313" key="2">
    <source>
        <dbReference type="EMBL" id="MBX45595.1"/>
    </source>
</evidence>
<keyword evidence="1" id="KW-0812">Transmembrane</keyword>
<feature type="transmembrane region" description="Helical" evidence="1">
    <location>
        <begin position="20"/>
        <end position="39"/>
    </location>
</feature>
<organism evidence="2">
    <name type="scientific">Rhizophora mucronata</name>
    <name type="common">Asiatic mangrove</name>
    <dbReference type="NCBI Taxonomy" id="61149"/>
    <lineage>
        <taxon>Eukaryota</taxon>
        <taxon>Viridiplantae</taxon>
        <taxon>Streptophyta</taxon>
        <taxon>Embryophyta</taxon>
        <taxon>Tracheophyta</taxon>
        <taxon>Spermatophyta</taxon>
        <taxon>Magnoliopsida</taxon>
        <taxon>eudicotyledons</taxon>
        <taxon>Gunneridae</taxon>
        <taxon>Pentapetalae</taxon>
        <taxon>rosids</taxon>
        <taxon>fabids</taxon>
        <taxon>Malpighiales</taxon>
        <taxon>Rhizophoraceae</taxon>
        <taxon>Rhizophora</taxon>
    </lineage>
</organism>
<dbReference type="EMBL" id="GGEC01065111">
    <property type="protein sequence ID" value="MBX45595.1"/>
    <property type="molecule type" value="Transcribed_RNA"/>
</dbReference>
<dbReference type="AlphaFoldDB" id="A0A2P2NT21"/>
<keyword evidence="1" id="KW-1133">Transmembrane helix</keyword>
<reference evidence="2" key="1">
    <citation type="submission" date="2018-02" db="EMBL/GenBank/DDBJ databases">
        <title>Rhizophora mucronata_Transcriptome.</title>
        <authorList>
            <person name="Meera S.P."/>
            <person name="Sreeshan A."/>
            <person name="Augustine A."/>
        </authorList>
    </citation>
    <scope>NUCLEOTIDE SEQUENCE</scope>
    <source>
        <tissue evidence="2">Leaf</tissue>
    </source>
</reference>
<sequence>MVYMPAEFGSISAEAATIPFLSLFLVIFLLQPFSFSLIVRQTLH</sequence>